<comment type="similarity">
    <text evidence="1 2">Belongs to the small heat shock protein (HSP20) family.</text>
</comment>
<dbReference type="GO" id="GO:0009408">
    <property type="term" value="P:response to heat"/>
    <property type="evidence" value="ECO:0007669"/>
    <property type="project" value="TreeGrafter"/>
</dbReference>
<dbReference type="GO" id="GO:0042026">
    <property type="term" value="P:protein refolding"/>
    <property type="evidence" value="ECO:0007669"/>
    <property type="project" value="TreeGrafter"/>
</dbReference>
<dbReference type="Pfam" id="PF00011">
    <property type="entry name" value="HSP20"/>
    <property type="match status" value="5"/>
</dbReference>
<dbReference type="SUPFAM" id="SSF49764">
    <property type="entry name" value="HSP20-like chaperones"/>
    <property type="match status" value="6"/>
</dbReference>
<dbReference type="EMBL" id="RCHS01002306">
    <property type="protein sequence ID" value="RMX48166.1"/>
    <property type="molecule type" value="Genomic_DNA"/>
</dbReference>
<evidence type="ECO:0000256" key="1">
    <source>
        <dbReference type="PROSITE-ProRule" id="PRU00285"/>
    </source>
</evidence>
<dbReference type="AlphaFoldDB" id="A0A3M6U3I7"/>
<dbReference type="STRING" id="46731.A0A3M6U3I7"/>
<dbReference type="PANTHER" id="PTHR45640">
    <property type="entry name" value="HEAT SHOCK PROTEIN HSP-12.2-RELATED"/>
    <property type="match status" value="1"/>
</dbReference>
<dbReference type="GO" id="GO:0051082">
    <property type="term" value="F:unfolded protein binding"/>
    <property type="evidence" value="ECO:0007669"/>
    <property type="project" value="TreeGrafter"/>
</dbReference>
<dbReference type="Proteomes" id="UP000275408">
    <property type="component" value="Unassembled WGS sequence"/>
</dbReference>
<feature type="domain" description="SHSP" evidence="4">
    <location>
        <begin position="602"/>
        <end position="709"/>
    </location>
</feature>
<comment type="caution">
    <text evidence="5">The sequence shown here is derived from an EMBL/GenBank/DDBJ whole genome shotgun (WGS) entry which is preliminary data.</text>
</comment>
<dbReference type="PROSITE" id="PS01031">
    <property type="entry name" value="SHSP"/>
    <property type="match status" value="3"/>
</dbReference>
<proteinExistence type="inferred from homology"/>
<feature type="compositionally biased region" description="Polar residues" evidence="3">
    <location>
        <begin position="719"/>
        <end position="730"/>
    </location>
</feature>
<dbReference type="PRINTS" id="PR00299">
    <property type="entry name" value="ACRYSTALLIN"/>
</dbReference>
<feature type="region of interest" description="Disordered" evidence="3">
    <location>
        <begin position="245"/>
        <end position="269"/>
    </location>
</feature>
<gene>
    <name evidence="5" type="ORF">pdam_00015381</name>
</gene>
<dbReference type="GO" id="GO:0005737">
    <property type="term" value="C:cytoplasm"/>
    <property type="evidence" value="ECO:0007669"/>
    <property type="project" value="TreeGrafter"/>
</dbReference>
<feature type="domain" description="SHSP" evidence="4">
    <location>
        <begin position="376"/>
        <end position="482"/>
    </location>
</feature>
<name>A0A3M6U3I7_POCDA</name>
<dbReference type="CDD" id="cd06526">
    <property type="entry name" value="metazoan_ACD"/>
    <property type="match status" value="6"/>
</dbReference>
<evidence type="ECO:0000313" key="5">
    <source>
        <dbReference type="EMBL" id="RMX48166.1"/>
    </source>
</evidence>
<feature type="region of interest" description="Disordered" evidence="3">
    <location>
        <begin position="697"/>
        <end position="730"/>
    </location>
</feature>
<evidence type="ECO:0000256" key="2">
    <source>
        <dbReference type="RuleBase" id="RU003616"/>
    </source>
</evidence>
<protein>
    <recommendedName>
        <fullName evidence="4">SHSP domain-containing protein</fullName>
    </recommendedName>
</protein>
<accession>A0A3M6U3I7</accession>
<dbReference type="OrthoDB" id="5957986at2759"/>
<evidence type="ECO:0000259" key="4">
    <source>
        <dbReference type="PROSITE" id="PS01031"/>
    </source>
</evidence>
<dbReference type="Gene3D" id="2.60.40.790">
    <property type="match status" value="6"/>
</dbReference>
<dbReference type="InterPro" id="IPR008978">
    <property type="entry name" value="HSP20-like_chaperone"/>
</dbReference>
<organism evidence="5 6">
    <name type="scientific">Pocillopora damicornis</name>
    <name type="common">Cauliflower coral</name>
    <name type="synonym">Millepora damicornis</name>
    <dbReference type="NCBI Taxonomy" id="46731"/>
    <lineage>
        <taxon>Eukaryota</taxon>
        <taxon>Metazoa</taxon>
        <taxon>Cnidaria</taxon>
        <taxon>Anthozoa</taxon>
        <taxon>Hexacorallia</taxon>
        <taxon>Scleractinia</taxon>
        <taxon>Astrocoeniina</taxon>
        <taxon>Pocilloporidae</taxon>
        <taxon>Pocillopora</taxon>
    </lineage>
</organism>
<keyword evidence="6" id="KW-1185">Reference proteome</keyword>
<evidence type="ECO:0000256" key="3">
    <source>
        <dbReference type="SAM" id="MobiDB-lite"/>
    </source>
</evidence>
<reference evidence="5 6" key="1">
    <citation type="journal article" date="2018" name="Sci. Rep.">
        <title>Comparative analysis of the Pocillopora damicornis genome highlights role of immune system in coral evolution.</title>
        <authorList>
            <person name="Cunning R."/>
            <person name="Bay R.A."/>
            <person name="Gillette P."/>
            <person name="Baker A.C."/>
            <person name="Traylor-Knowles N."/>
        </authorList>
    </citation>
    <scope>NUCLEOTIDE SEQUENCE [LARGE SCALE GENOMIC DNA]</scope>
    <source>
        <strain evidence="5">RSMAS</strain>
        <tissue evidence="5">Whole animal</tissue>
    </source>
</reference>
<evidence type="ECO:0000313" key="6">
    <source>
        <dbReference type="Proteomes" id="UP000275408"/>
    </source>
</evidence>
<sequence>MALRFPFPTYQPCNYNNRVPGWFDFFHDQWRQMALAFEQEVGCWVPEQSDKRTVKIASILLSHFKPENVTLEVDSDKVTLHGKHRLEKEDGFDASEFKRIFKLPKNVDPTTVMSHTTQDGRVLVIEGLERVEENEGKFETKLDVRGFKPEEIKIQRQGKELIVFGKRRLKDGRANRSPGFSHRVLLPDDVVISSIKSCLSKDGLLTIEASRDPALLPRERAEGLLTIEASRDPALLISERAVDVTMETDEPEDEPKPSTSAETAETEDYNSPVPGWFDFFHELWKEMALACEQEVGYWVQEQSNKGTVKIASVLLRHFKPENIALEVDSDKVILHGKHRSEREDGFYRCEFKRVFPLPQNVDPTTVTSRITQDGGVLIIEGLKHVEEKEDDGKFETKLDVSGFKLEEIKIQLHGKELIVCGERKLEDGRTNRSRGFSHCILLPDDVVVSSKTSEIQEERSNYKLQEAKEKFQQRKNMALVFRFPVYHPCNYYKGVPGGFDFFHNLWREIALAYEQEVGNPYCRKRQQQSHKGAVKIASVPLNQYKPEDITLEVDSDKVTLHGQHRSEREDGFDTSEFKRVFKLPQDIDPTTVTSRTTQDGGVLVVEGSKRVEEKEDDGKFEIKLDVSGFKPEEIKVQIRGNELSVSGKHKSEDGEVYRSRDYSRRIVLPNDVVLGSVSSRLSKESLLTIEASRDPALLPSERAVDITMETDEPEDEPKPSTSGETAETEE</sequence>
<dbReference type="InterPro" id="IPR001436">
    <property type="entry name" value="Alpha-crystallin/sHSP_animal"/>
</dbReference>
<dbReference type="PANTHER" id="PTHR45640:SF26">
    <property type="entry name" value="RE23625P"/>
    <property type="match status" value="1"/>
</dbReference>
<dbReference type="GO" id="GO:0005634">
    <property type="term" value="C:nucleus"/>
    <property type="evidence" value="ECO:0007669"/>
    <property type="project" value="TreeGrafter"/>
</dbReference>
<feature type="domain" description="SHSP" evidence="4">
    <location>
        <begin position="119"/>
        <end position="230"/>
    </location>
</feature>
<dbReference type="InterPro" id="IPR002068">
    <property type="entry name" value="A-crystallin/Hsp20_dom"/>
</dbReference>